<feature type="non-terminal residue" evidence="4">
    <location>
        <position position="320"/>
    </location>
</feature>
<dbReference type="InterPro" id="IPR015943">
    <property type="entry name" value="WD40/YVTN_repeat-like_dom_sf"/>
</dbReference>
<keyword evidence="2" id="KW-0677">Repeat</keyword>
<organism evidence="4 5">
    <name type="scientific">Mycena rosella</name>
    <name type="common">Pink bonnet</name>
    <name type="synonym">Agaricus rosellus</name>
    <dbReference type="NCBI Taxonomy" id="1033263"/>
    <lineage>
        <taxon>Eukaryota</taxon>
        <taxon>Fungi</taxon>
        <taxon>Dikarya</taxon>
        <taxon>Basidiomycota</taxon>
        <taxon>Agaricomycotina</taxon>
        <taxon>Agaricomycetes</taxon>
        <taxon>Agaricomycetidae</taxon>
        <taxon>Agaricales</taxon>
        <taxon>Marasmiineae</taxon>
        <taxon>Mycenaceae</taxon>
        <taxon>Mycena</taxon>
    </lineage>
</organism>
<keyword evidence="1" id="KW-0853">WD repeat</keyword>
<accession>A0AAD7G9P5</accession>
<keyword evidence="5" id="KW-1185">Reference proteome</keyword>
<comment type="caution">
    <text evidence="4">The sequence shown here is derived from an EMBL/GenBank/DDBJ whole genome shotgun (WGS) entry which is preliminary data.</text>
</comment>
<evidence type="ECO:0000256" key="1">
    <source>
        <dbReference type="ARBA" id="ARBA00022574"/>
    </source>
</evidence>
<dbReference type="AlphaFoldDB" id="A0AAD7G9P5"/>
<dbReference type="Gene3D" id="2.130.10.10">
    <property type="entry name" value="YVTN repeat-like/Quinoprotein amine dehydrogenase"/>
    <property type="match status" value="1"/>
</dbReference>
<dbReference type="PANTHER" id="PTHR11227">
    <property type="entry name" value="WD-REPEAT PROTEIN INTERACTING WITH PHOSPHOINOSIDES WIPI -RELATED"/>
    <property type="match status" value="1"/>
</dbReference>
<dbReference type="SUPFAM" id="SSF50978">
    <property type="entry name" value="WD40 repeat-like"/>
    <property type="match status" value="1"/>
</dbReference>
<protein>
    <submittedName>
        <fullName evidence="4">Uncharacterized protein</fullName>
    </submittedName>
</protein>
<evidence type="ECO:0000313" key="4">
    <source>
        <dbReference type="EMBL" id="KAJ7669573.1"/>
    </source>
</evidence>
<evidence type="ECO:0000256" key="2">
    <source>
        <dbReference type="ARBA" id="ARBA00022737"/>
    </source>
</evidence>
<dbReference type="InterPro" id="IPR048720">
    <property type="entry name" value="PROPPIN"/>
</dbReference>
<dbReference type="InterPro" id="IPR036322">
    <property type="entry name" value="WD40_repeat_dom_sf"/>
</dbReference>
<comment type="similarity">
    <text evidence="3">Belongs to the WD repeat PROPPIN family.</text>
</comment>
<dbReference type="Proteomes" id="UP001221757">
    <property type="component" value="Unassembled WGS sequence"/>
</dbReference>
<evidence type="ECO:0000313" key="5">
    <source>
        <dbReference type="Proteomes" id="UP001221757"/>
    </source>
</evidence>
<reference evidence="4" key="1">
    <citation type="submission" date="2023-03" db="EMBL/GenBank/DDBJ databases">
        <title>Massive genome expansion in bonnet fungi (Mycena s.s.) driven by repeated elements and novel gene families across ecological guilds.</title>
        <authorList>
            <consortium name="Lawrence Berkeley National Laboratory"/>
            <person name="Harder C.B."/>
            <person name="Miyauchi S."/>
            <person name="Viragh M."/>
            <person name="Kuo A."/>
            <person name="Thoen E."/>
            <person name="Andreopoulos B."/>
            <person name="Lu D."/>
            <person name="Skrede I."/>
            <person name="Drula E."/>
            <person name="Henrissat B."/>
            <person name="Morin E."/>
            <person name="Kohler A."/>
            <person name="Barry K."/>
            <person name="LaButti K."/>
            <person name="Morin E."/>
            <person name="Salamov A."/>
            <person name="Lipzen A."/>
            <person name="Mereny Z."/>
            <person name="Hegedus B."/>
            <person name="Baldrian P."/>
            <person name="Stursova M."/>
            <person name="Weitz H."/>
            <person name="Taylor A."/>
            <person name="Grigoriev I.V."/>
            <person name="Nagy L.G."/>
            <person name="Martin F."/>
            <person name="Kauserud H."/>
        </authorList>
    </citation>
    <scope>NUCLEOTIDE SEQUENCE</scope>
    <source>
        <strain evidence="4">CBHHK067</strain>
    </source>
</reference>
<dbReference type="Pfam" id="PF21032">
    <property type="entry name" value="PROPPIN"/>
    <property type="match status" value="1"/>
</dbReference>
<sequence length="320" mass="34654">TSPRQLQIVNTKRQSTICELLFSSPILAIKLNRKTLVVVLETKIYYVYDMSSMRLLHVLETVPNPGALAAPAPPAPTASGSGNVMLFSTRALAPVNVLRALSANGSLRATASVKGTVIRVVGVPSADKLYEFRRGAREARIQPIAFNGAGTLLAAASERGTVHLWRVGKPDGDAANKSAGNFSPFSLRVPAVVAHQGGGGVPARYARGDVEPARAFAWMRLPPLAVECLVFPRSTTPHVMIISSDGYFYAYIIDLERGGECVLVRQYSCVFFVCLLFVRDTDSLPDCSSRREHGHVTIVTSSARLILNWCGASIFLHPRH</sequence>
<proteinExistence type="inferred from homology"/>
<gene>
    <name evidence="4" type="ORF">B0H17DRAFT_949264</name>
</gene>
<dbReference type="EMBL" id="JARKIE010000187">
    <property type="protein sequence ID" value="KAJ7669573.1"/>
    <property type="molecule type" value="Genomic_DNA"/>
</dbReference>
<evidence type="ECO:0000256" key="3">
    <source>
        <dbReference type="ARBA" id="ARBA00025740"/>
    </source>
</evidence>
<name>A0AAD7G9P5_MYCRO</name>